<dbReference type="EMBL" id="KN824277">
    <property type="protein sequence ID" value="KIM34324.1"/>
    <property type="molecule type" value="Genomic_DNA"/>
</dbReference>
<name>A0A0C3BQF3_SERVB</name>
<proteinExistence type="predicted"/>
<reference evidence="4" key="2">
    <citation type="submission" date="2015-01" db="EMBL/GenBank/DDBJ databases">
        <title>Evolutionary Origins and Diversification of the Mycorrhizal Mutualists.</title>
        <authorList>
            <consortium name="DOE Joint Genome Institute"/>
            <consortium name="Mycorrhizal Genomics Consortium"/>
            <person name="Kohler A."/>
            <person name="Kuo A."/>
            <person name="Nagy L.G."/>
            <person name="Floudas D."/>
            <person name="Copeland A."/>
            <person name="Barry K.W."/>
            <person name="Cichocki N."/>
            <person name="Veneault-Fourrey C."/>
            <person name="LaButti K."/>
            <person name="Lindquist E.A."/>
            <person name="Lipzen A."/>
            <person name="Lundell T."/>
            <person name="Morin E."/>
            <person name="Murat C."/>
            <person name="Riley R."/>
            <person name="Ohm R."/>
            <person name="Sun H."/>
            <person name="Tunlid A."/>
            <person name="Henrissat B."/>
            <person name="Grigoriev I.V."/>
            <person name="Hibbett D.S."/>
            <person name="Martin F."/>
        </authorList>
    </citation>
    <scope>NUCLEOTIDE SEQUENCE [LARGE SCALE GENOMIC DNA]</scope>
    <source>
        <strain evidence="4">MAFF 305830</strain>
    </source>
</reference>
<feature type="compositionally biased region" description="Basic and acidic residues" evidence="1">
    <location>
        <begin position="84"/>
        <end position="93"/>
    </location>
</feature>
<keyword evidence="4" id="KW-1185">Reference proteome</keyword>
<feature type="signal peptide" evidence="2">
    <location>
        <begin position="1"/>
        <end position="20"/>
    </location>
</feature>
<dbReference type="AlphaFoldDB" id="A0A0C3BQF3"/>
<feature type="chain" id="PRO_5002175772" evidence="2">
    <location>
        <begin position="21"/>
        <end position="186"/>
    </location>
</feature>
<gene>
    <name evidence="3" type="ORF">M408DRAFT_94093</name>
</gene>
<protein>
    <submittedName>
        <fullName evidence="3">Uncharacterized protein</fullName>
    </submittedName>
</protein>
<evidence type="ECO:0000313" key="3">
    <source>
        <dbReference type="EMBL" id="KIM34324.1"/>
    </source>
</evidence>
<dbReference type="Proteomes" id="UP000054097">
    <property type="component" value="Unassembled WGS sequence"/>
</dbReference>
<accession>A0A0C3BQF3</accession>
<evidence type="ECO:0000256" key="2">
    <source>
        <dbReference type="SAM" id="SignalP"/>
    </source>
</evidence>
<evidence type="ECO:0000313" key="4">
    <source>
        <dbReference type="Proteomes" id="UP000054097"/>
    </source>
</evidence>
<feature type="region of interest" description="Disordered" evidence="1">
    <location>
        <begin position="19"/>
        <end position="186"/>
    </location>
</feature>
<keyword evidence="2" id="KW-0732">Signal</keyword>
<sequence>MKYNTIIVPVMFAALTAAAATEHKSDQGTYRPQSKVPLSTQKSQDSAREGSRRPPVSGEQGAVPPAPVRNAASEAPKPGSAPSEAKDKAEDVRAANSPADPRPVDMVSDAQPGEVPYQAKDQADAARQDGPGGRPSQAIRKAEGVHPADITVEAPRPAGEQRLPPQPPRLRRLSRSHAARAEMSEK</sequence>
<feature type="compositionally biased region" description="Polar residues" evidence="1">
    <location>
        <begin position="27"/>
        <end position="44"/>
    </location>
</feature>
<feature type="compositionally biased region" description="Basic residues" evidence="1">
    <location>
        <begin position="169"/>
        <end position="178"/>
    </location>
</feature>
<evidence type="ECO:0000256" key="1">
    <source>
        <dbReference type="SAM" id="MobiDB-lite"/>
    </source>
</evidence>
<organism evidence="3 4">
    <name type="scientific">Serendipita vermifera MAFF 305830</name>
    <dbReference type="NCBI Taxonomy" id="933852"/>
    <lineage>
        <taxon>Eukaryota</taxon>
        <taxon>Fungi</taxon>
        <taxon>Dikarya</taxon>
        <taxon>Basidiomycota</taxon>
        <taxon>Agaricomycotina</taxon>
        <taxon>Agaricomycetes</taxon>
        <taxon>Sebacinales</taxon>
        <taxon>Serendipitaceae</taxon>
        <taxon>Serendipita</taxon>
    </lineage>
</organism>
<reference evidence="3 4" key="1">
    <citation type="submission" date="2014-04" db="EMBL/GenBank/DDBJ databases">
        <authorList>
            <consortium name="DOE Joint Genome Institute"/>
            <person name="Kuo A."/>
            <person name="Zuccaro A."/>
            <person name="Kohler A."/>
            <person name="Nagy L.G."/>
            <person name="Floudas D."/>
            <person name="Copeland A."/>
            <person name="Barry K.W."/>
            <person name="Cichocki N."/>
            <person name="Veneault-Fourrey C."/>
            <person name="LaButti K."/>
            <person name="Lindquist E.A."/>
            <person name="Lipzen A."/>
            <person name="Lundell T."/>
            <person name="Morin E."/>
            <person name="Murat C."/>
            <person name="Sun H."/>
            <person name="Tunlid A."/>
            <person name="Henrissat B."/>
            <person name="Grigoriev I.V."/>
            <person name="Hibbett D.S."/>
            <person name="Martin F."/>
            <person name="Nordberg H.P."/>
            <person name="Cantor M.N."/>
            <person name="Hua S.X."/>
        </authorList>
    </citation>
    <scope>NUCLEOTIDE SEQUENCE [LARGE SCALE GENOMIC DNA]</scope>
    <source>
        <strain evidence="3 4">MAFF 305830</strain>
    </source>
</reference>
<dbReference type="HOGENOM" id="CLU_1455229_0_0_1"/>